<dbReference type="Pfam" id="PF00443">
    <property type="entry name" value="UCH"/>
    <property type="match status" value="1"/>
</dbReference>
<dbReference type="InterPro" id="IPR011990">
    <property type="entry name" value="TPR-like_helical_dom_sf"/>
</dbReference>
<dbReference type="Gene3D" id="3.90.70.10">
    <property type="entry name" value="Cysteine proteinases"/>
    <property type="match status" value="1"/>
</dbReference>
<dbReference type="InterPro" id="IPR036869">
    <property type="entry name" value="J_dom_sf"/>
</dbReference>
<feature type="compositionally biased region" description="Polar residues" evidence="2">
    <location>
        <begin position="457"/>
        <end position="469"/>
    </location>
</feature>
<reference evidence="5" key="1">
    <citation type="submission" date="2020-06" db="EMBL/GenBank/DDBJ databases">
        <authorList>
            <person name="Li T."/>
            <person name="Hu X."/>
            <person name="Zhang T."/>
            <person name="Song X."/>
            <person name="Zhang H."/>
            <person name="Dai N."/>
            <person name="Sheng W."/>
            <person name="Hou X."/>
            <person name="Wei L."/>
        </authorList>
    </citation>
    <scope>NUCLEOTIDE SEQUENCE</scope>
    <source>
        <strain evidence="5">G02</strain>
        <tissue evidence="5">Leaf</tissue>
    </source>
</reference>
<feature type="region of interest" description="Disordered" evidence="2">
    <location>
        <begin position="457"/>
        <end position="480"/>
    </location>
</feature>
<dbReference type="PROSITE" id="PS00636">
    <property type="entry name" value="DNAJ_1"/>
    <property type="match status" value="1"/>
</dbReference>
<comment type="caution">
    <text evidence="5">The sequence shown here is derived from an EMBL/GenBank/DDBJ whole genome shotgun (WGS) entry which is preliminary data.</text>
</comment>
<dbReference type="SUPFAM" id="SSF46565">
    <property type="entry name" value="Chaperone J-domain"/>
    <property type="match status" value="1"/>
</dbReference>
<dbReference type="PRINTS" id="PR00625">
    <property type="entry name" value="JDOMAIN"/>
</dbReference>
<dbReference type="PROSITE" id="PS00973">
    <property type="entry name" value="USP_2"/>
    <property type="match status" value="1"/>
</dbReference>
<dbReference type="InterPro" id="IPR001394">
    <property type="entry name" value="Peptidase_C19_UCH"/>
</dbReference>
<dbReference type="InterPro" id="IPR038765">
    <property type="entry name" value="Papain-like_cys_pep_sf"/>
</dbReference>
<dbReference type="InterPro" id="IPR018200">
    <property type="entry name" value="USP_CS"/>
</dbReference>
<feature type="domain" description="J" evidence="3">
    <location>
        <begin position="1045"/>
        <end position="1130"/>
    </location>
</feature>
<evidence type="ECO:0000259" key="4">
    <source>
        <dbReference type="PROSITE" id="PS50235"/>
    </source>
</evidence>
<feature type="region of interest" description="Disordered" evidence="2">
    <location>
        <begin position="1504"/>
        <end position="1526"/>
    </location>
</feature>
<evidence type="ECO:0000259" key="3">
    <source>
        <dbReference type="PROSITE" id="PS50076"/>
    </source>
</evidence>
<dbReference type="CDD" id="cd02257">
    <property type="entry name" value="Peptidase_C19"/>
    <property type="match status" value="1"/>
</dbReference>
<dbReference type="Pfam" id="PF00226">
    <property type="entry name" value="DnaJ"/>
    <property type="match status" value="1"/>
</dbReference>
<feature type="compositionally biased region" description="Acidic residues" evidence="2">
    <location>
        <begin position="1513"/>
        <end position="1522"/>
    </location>
</feature>
<dbReference type="Gene3D" id="1.10.287.110">
    <property type="entry name" value="DnaJ domain"/>
    <property type="match status" value="1"/>
</dbReference>
<accession>A0AAW2WAC9</accession>
<comment type="similarity">
    <text evidence="1">Belongs to the peptidase C19 family.</text>
</comment>
<dbReference type="PROSITE" id="PS50076">
    <property type="entry name" value="DNAJ_2"/>
    <property type="match status" value="1"/>
</dbReference>
<evidence type="ECO:0000256" key="1">
    <source>
        <dbReference type="ARBA" id="ARBA00009085"/>
    </source>
</evidence>
<evidence type="ECO:0000313" key="5">
    <source>
        <dbReference type="EMBL" id="KAL0437192.1"/>
    </source>
</evidence>
<dbReference type="CDD" id="cd06257">
    <property type="entry name" value="DnaJ"/>
    <property type="match status" value="1"/>
</dbReference>
<dbReference type="PROSITE" id="PS50235">
    <property type="entry name" value="USP_3"/>
    <property type="match status" value="1"/>
</dbReference>
<gene>
    <name evidence="5" type="ORF">Sradi_0427100</name>
</gene>
<dbReference type="InterPro" id="IPR019734">
    <property type="entry name" value="TPR_rpt"/>
</dbReference>
<sequence>MSPAFVDSGAPSPCTNGQIFYPHFNSSHNIEDNSIAFTSFSNRMDPNFGFGSPSLGPSKPAAGLSRPPRLAKLRKPLVGHRPNLFRPVSQMGVGQGLGGPGVESASSDPGLGTSKPAFESSQQNVGRGFVFGSNDASTNNLFSEAVVNNNVETSKVVDDMRRLRIETEKACTNSMNVKNGGSSSAGGHMHLSGKEHGLRGVDESVVSELPDEMRRLYIESEHFSKLYGGNVEELPNKMKKLNMKDSEHCGSTNFGFGNEKVNDVSSGDKNGLMFRKDTGNADDPVNSNVTSAAGYRSDHLKTKPSLHSGAETMLGMQAKNLGDGNLHNISGSFNSGGIRFKPVGSVSEMPSVDRVDKKVDFSFTSKLDNMAAKHVEFKTPDPKAHSIFGLNRKVETKRESTKDSGLRKKKGKWKKPAQVPLKFQQDFFFQENLQENAESPEHYSPMDLSPYEETLANNSFSRETSVASEESSHYDENNSSSAVYPNILSDIADEVLIAATADLHINERDVKGNERNDEESVYFMKEGISVEIPYEDAASGAETESFKSATDELDYSTDSFVTAADIERSFSSKIERRNSDGGTQFKYDTSLADTAQSSFTFSASSSSLGESPAPMRVLKKKTRAKLCQDSYSSTPSVKVSHVASHLPSLQVAGSSLSSPKQGLKATRMSLRRFREALEDCIRASAIDPNFLKVQVRAASCYLALGEVENATPHFMKCLQGGSDVCVDTKLMVEASEGLEKAKKVAECMKQAAELLERRTSSDIDMAISVISDGLTISSYSEKLLQMKVNALLMLKKYEELIQFCEHILGSVESNFLMLGADSHSVELHRFDLKTAPSFKVWCSSLILKSYFYLGKLEDAFFPEEARRISVSCGTVMSNILFESRNLESLIPLIGIIRELLRHKAAGNEAYKSGKHAEAVEHYTAAISCSVESRPFSAICFCNRAAAYRAMGQILDAIADCCLAIALDGSYYKALSRRASLYEMIRDYGQAVADLQKLVSLLTKEVDKKTNQSGPSDKMDCVTELRQARMKLSEMEEACRNEIPLNMYLILGVDPSASASDIKKAYRKAALKYHPDKAGQSLVRNENPDDGIWKEIADEVHKDADRLFKMIGEAYAVLSDPTKRSQYDLEEEMRNAPNRGNTNINNSKIFSDFHNYSYDRSGSRRQWQDFRRSYANTGKGPERNQYNCWVSTTYNIQENDPEWFLLDVETWVIFALTDMLTMQRILTGNKYRSSSFVTSRFALRHPFQQTAPFPPQWPTLLLFHELLHAPILNMTHHQVLIFGSFTEDEIRSMQCQPQKNDVEITFGSLDSETLRSVGIFSTRVSDLLSPGGSELSKPASTPNVFRHPGSSGTTSEVEVAFVKENGCRSSTCPGNTGAKELKPGHIERPASVNSDNEFSKWSTLEQPSTHNIGYPTLRAFVEFISDFDILTDSVGKRNEKTVLETGMPFRPVMFDSILKSFTPDISDNLSGRPRQEDAQEFLSFIMHQMHDELLKLDGQFSNGNGKTASLVSSTDDESEDDNWETVGPKNKTAITRTQSFVPSKLSAIFGGQLRSVVKARGNKASATIQPFLLLHLNICPEPVCTIEDALRLFSAPETLEGYRTSAAGKAEVVTASKSVKILELSEIMVLHLMRFSYGSQGSTKLHKTVHFPLELVVGHELLASPSSEVRRYELVATITHHGRDPSKGHYTADARHPNGKWLRYDDASVTPIPESKVLHDQAYVLFYKQL</sequence>
<feature type="region of interest" description="Disordered" evidence="2">
    <location>
        <begin position="1329"/>
        <end position="1351"/>
    </location>
</feature>
<feature type="domain" description="USP" evidence="4">
    <location>
        <begin position="1398"/>
        <end position="1729"/>
    </location>
</feature>
<keyword evidence="5" id="KW-0378">Hydrolase</keyword>
<dbReference type="InterPro" id="IPR001623">
    <property type="entry name" value="DnaJ_domain"/>
</dbReference>
<dbReference type="PANTHER" id="PTHR45181">
    <property type="entry name" value="HEAT SHOCK PROTEIN DNAJ WITH TETRATRICOPEPTIDE REPEAT-CONTAINING PROTEIN"/>
    <property type="match status" value="1"/>
</dbReference>
<feature type="region of interest" description="Disordered" evidence="2">
    <location>
        <begin position="82"/>
        <end position="119"/>
    </location>
</feature>
<dbReference type="SMART" id="SM00271">
    <property type="entry name" value="DnaJ"/>
    <property type="match status" value="1"/>
</dbReference>
<dbReference type="InterPro" id="IPR028889">
    <property type="entry name" value="USP"/>
</dbReference>
<dbReference type="PANTHER" id="PTHR45181:SF4">
    <property type="entry name" value="HEAT SHOCK PROTEIN DNAJ WITH TETRATRICOPEPTIDE REPEAT-CONTAINING PROTEIN"/>
    <property type="match status" value="1"/>
</dbReference>
<dbReference type="Gene3D" id="1.25.40.10">
    <property type="entry name" value="Tetratricopeptide repeat domain"/>
    <property type="match status" value="2"/>
</dbReference>
<dbReference type="GO" id="GO:0016579">
    <property type="term" value="P:protein deubiquitination"/>
    <property type="evidence" value="ECO:0007669"/>
    <property type="project" value="InterPro"/>
</dbReference>
<dbReference type="SUPFAM" id="SSF54001">
    <property type="entry name" value="Cysteine proteinases"/>
    <property type="match status" value="1"/>
</dbReference>
<dbReference type="InterPro" id="IPR018253">
    <property type="entry name" value="DnaJ_domain_CS"/>
</dbReference>
<name>A0AAW2WAC9_SESRA</name>
<evidence type="ECO:0000256" key="2">
    <source>
        <dbReference type="SAM" id="MobiDB-lite"/>
    </source>
</evidence>
<dbReference type="SMART" id="SM00028">
    <property type="entry name" value="TPR"/>
    <property type="match status" value="5"/>
</dbReference>
<dbReference type="SUPFAM" id="SSF48452">
    <property type="entry name" value="TPR-like"/>
    <property type="match status" value="2"/>
</dbReference>
<proteinExistence type="inferred from homology"/>
<organism evidence="5">
    <name type="scientific">Sesamum radiatum</name>
    <name type="common">Black benniseed</name>
    <dbReference type="NCBI Taxonomy" id="300843"/>
    <lineage>
        <taxon>Eukaryota</taxon>
        <taxon>Viridiplantae</taxon>
        <taxon>Streptophyta</taxon>
        <taxon>Embryophyta</taxon>
        <taxon>Tracheophyta</taxon>
        <taxon>Spermatophyta</taxon>
        <taxon>Magnoliopsida</taxon>
        <taxon>eudicotyledons</taxon>
        <taxon>Gunneridae</taxon>
        <taxon>Pentapetalae</taxon>
        <taxon>asterids</taxon>
        <taxon>lamiids</taxon>
        <taxon>Lamiales</taxon>
        <taxon>Pedaliaceae</taxon>
        <taxon>Sesamum</taxon>
    </lineage>
</organism>
<feature type="region of interest" description="Disordered" evidence="2">
    <location>
        <begin position="395"/>
        <end position="415"/>
    </location>
</feature>
<feature type="compositionally biased region" description="Basic and acidic residues" evidence="2">
    <location>
        <begin position="395"/>
        <end position="406"/>
    </location>
</feature>
<dbReference type="GO" id="GO:0004843">
    <property type="term" value="F:cysteine-type deubiquitinase activity"/>
    <property type="evidence" value="ECO:0007669"/>
    <property type="project" value="InterPro"/>
</dbReference>
<dbReference type="EMBL" id="JACGWJ010000002">
    <property type="protein sequence ID" value="KAL0437192.1"/>
    <property type="molecule type" value="Genomic_DNA"/>
</dbReference>
<protein>
    <submittedName>
        <fullName evidence="5">Ubiquitin carboxyl-terminal hydrolase 24</fullName>
    </submittedName>
</protein>
<reference evidence="5" key="2">
    <citation type="journal article" date="2024" name="Plant">
        <title>Genomic evolution and insights into agronomic trait innovations of Sesamum species.</title>
        <authorList>
            <person name="Miao H."/>
            <person name="Wang L."/>
            <person name="Qu L."/>
            <person name="Liu H."/>
            <person name="Sun Y."/>
            <person name="Le M."/>
            <person name="Wang Q."/>
            <person name="Wei S."/>
            <person name="Zheng Y."/>
            <person name="Lin W."/>
            <person name="Duan Y."/>
            <person name="Cao H."/>
            <person name="Xiong S."/>
            <person name="Wang X."/>
            <person name="Wei L."/>
            <person name="Li C."/>
            <person name="Ma Q."/>
            <person name="Ju M."/>
            <person name="Zhao R."/>
            <person name="Li G."/>
            <person name="Mu C."/>
            <person name="Tian Q."/>
            <person name="Mei H."/>
            <person name="Zhang T."/>
            <person name="Gao T."/>
            <person name="Zhang H."/>
        </authorList>
    </citation>
    <scope>NUCLEOTIDE SEQUENCE</scope>
    <source>
        <strain evidence="5">G02</strain>
    </source>
</reference>